<accession>X1MYY0</accession>
<evidence type="ECO:0000256" key="4">
    <source>
        <dbReference type="ARBA" id="ARBA00022605"/>
    </source>
</evidence>
<dbReference type="InterPro" id="IPR023026">
    <property type="entry name" value="Trp_synth_beta/beta-like"/>
</dbReference>
<dbReference type="EC" id="4.2.1.20" evidence="3"/>
<evidence type="ECO:0000256" key="6">
    <source>
        <dbReference type="ARBA" id="ARBA00022898"/>
    </source>
</evidence>
<protein>
    <recommendedName>
        <fullName evidence="3">tryptophan synthase</fullName>
        <ecNumber evidence="3">4.2.1.20</ecNumber>
    </recommendedName>
</protein>
<dbReference type="SUPFAM" id="SSF53686">
    <property type="entry name" value="Tryptophan synthase beta subunit-like PLP-dependent enzymes"/>
    <property type="match status" value="1"/>
</dbReference>
<dbReference type="Gene3D" id="3.40.50.1100">
    <property type="match status" value="2"/>
</dbReference>
<dbReference type="GO" id="GO:0004834">
    <property type="term" value="F:tryptophan synthase activity"/>
    <property type="evidence" value="ECO:0007669"/>
    <property type="project" value="UniProtKB-EC"/>
</dbReference>
<evidence type="ECO:0000313" key="11">
    <source>
        <dbReference type="EMBL" id="GAI19865.1"/>
    </source>
</evidence>
<comment type="pathway">
    <text evidence="2">Amino-acid biosynthesis; L-tryptophan biosynthesis; L-tryptophan from chorismate: step 5/5.</text>
</comment>
<gene>
    <name evidence="11" type="ORF">S06H3_31180</name>
</gene>
<dbReference type="FunFam" id="3.40.50.1100:FF:000001">
    <property type="entry name" value="Tryptophan synthase beta chain"/>
    <property type="match status" value="1"/>
</dbReference>
<reference evidence="11" key="1">
    <citation type="journal article" date="2014" name="Front. Microbiol.">
        <title>High frequency of phylogenetically diverse reductive dehalogenase-homologous genes in deep subseafloor sedimentary metagenomes.</title>
        <authorList>
            <person name="Kawai M."/>
            <person name="Futagami T."/>
            <person name="Toyoda A."/>
            <person name="Takaki Y."/>
            <person name="Nishi S."/>
            <person name="Hori S."/>
            <person name="Arai W."/>
            <person name="Tsubouchi T."/>
            <person name="Morono Y."/>
            <person name="Uchiyama I."/>
            <person name="Ito T."/>
            <person name="Fujiyama A."/>
            <person name="Inagaki F."/>
            <person name="Takami H."/>
        </authorList>
    </citation>
    <scope>NUCLEOTIDE SEQUENCE</scope>
    <source>
        <strain evidence="11">Expedition CK06-06</strain>
    </source>
</reference>
<dbReference type="InterPro" id="IPR036052">
    <property type="entry name" value="TrpB-like_PALP_sf"/>
</dbReference>
<dbReference type="GO" id="GO:0005737">
    <property type="term" value="C:cytoplasm"/>
    <property type="evidence" value="ECO:0007669"/>
    <property type="project" value="TreeGrafter"/>
</dbReference>
<evidence type="ECO:0000256" key="9">
    <source>
        <dbReference type="ARBA" id="ARBA00049047"/>
    </source>
</evidence>
<evidence type="ECO:0000256" key="7">
    <source>
        <dbReference type="ARBA" id="ARBA00023141"/>
    </source>
</evidence>
<dbReference type="PROSITE" id="PS00168">
    <property type="entry name" value="TRP_SYNTHASE_BETA"/>
    <property type="match status" value="1"/>
</dbReference>
<keyword evidence="8" id="KW-0456">Lyase</keyword>
<feature type="non-terminal residue" evidence="11">
    <location>
        <position position="219"/>
    </location>
</feature>
<evidence type="ECO:0000259" key="10">
    <source>
        <dbReference type="Pfam" id="PF00291"/>
    </source>
</evidence>
<evidence type="ECO:0000256" key="8">
    <source>
        <dbReference type="ARBA" id="ARBA00023239"/>
    </source>
</evidence>
<evidence type="ECO:0000256" key="1">
    <source>
        <dbReference type="ARBA" id="ARBA00001933"/>
    </source>
</evidence>
<keyword evidence="5" id="KW-0822">Tryptophan biosynthesis</keyword>
<feature type="domain" description="Tryptophan synthase beta chain-like PALP" evidence="10">
    <location>
        <begin position="73"/>
        <end position="195"/>
    </location>
</feature>
<dbReference type="EMBL" id="BARV01018438">
    <property type="protein sequence ID" value="GAI19865.1"/>
    <property type="molecule type" value="Genomic_DNA"/>
</dbReference>
<evidence type="ECO:0000256" key="2">
    <source>
        <dbReference type="ARBA" id="ARBA00004733"/>
    </source>
</evidence>
<proteinExistence type="predicted"/>
<name>X1MYY0_9ZZZZ</name>
<keyword evidence="4" id="KW-0028">Amino-acid biosynthesis</keyword>
<comment type="cofactor">
    <cofactor evidence="1">
        <name>pyridoxal 5'-phosphate</name>
        <dbReference type="ChEBI" id="CHEBI:597326"/>
    </cofactor>
</comment>
<dbReference type="Pfam" id="PF00291">
    <property type="entry name" value="PALP"/>
    <property type="match status" value="1"/>
</dbReference>
<keyword evidence="6" id="KW-0663">Pyridoxal phosphate</keyword>
<sequence>MKKDEKKLKKANSSFRGKEYQSYGNGYFGTFGGIYVPEILVSALKELEKNYFKYKKDKEFKEELSFYLKNYVGRPTPLYYAERLSKRLGRARIYLKREDLCHLGAHKINNTVGQVLLARKMGKKFIIAETGAGQHGVATAAAAALFNMKCKVFMGSKDIKRQSSNVYRMRLMGAEVIEVSSGSKTLKDAVNEALRYWVSRVDDTYYVLGSVVGPHPYPT</sequence>
<keyword evidence="7" id="KW-0057">Aromatic amino acid biosynthesis</keyword>
<comment type="caution">
    <text evidence="11">The sequence shown here is derived from an EMBL/GenBank/DDBJ whole genome shotgun (WGS) entry which is preliminary data.</text>
</comment>
<evidence type="ECO:0000256" key="5">
    <source>
        <dbReference type="ARBA" id="ARBA00022822"/>
    </source>
</evidence>
<dbReference type="InterPro" id="IPR006653">
    <property type="entry name" value="Trp_synth_b_CS"/>
</dbReference>
<evidence type="ECO:0000256" key="3">
    <source>
        <dbReference type="ARBA" id="ARBA00012043"/>
    </source>
</evidence>
<comment type="catalytic activity">
    <reaction evidence="9">
        <text>(1S,2R)-1-C-(indol-3-yl)glycerol 3-phosphate + L-serine = D-glyceraldehyde 3-phosphate + L-tryptophan + H2O</text>
        <dbReference type="Rhea" id="RHEA:10532"/>
        <dbReference type="ChEBI" id="CHEBI:15377"/>
        <dbReference type="ChEBI" id="CHEBI:33384"/>
        <dbReference type="ChEBI" id="CHEBI:57912"/>
        <dbReference type="ChEBI" id="CHEBI:58866"/>
        <dbReference type="ChEBI" id="CHEBI:59776"/>
        <dbReference type="EC" id="4.2.1.20"/>
    </reaction>
</comment>
<dbReference type="InterPro" id="IPR001926">
    <property type="entry name" value="TrpB-like_PALP"/>
</dbReference>
<dbReference type="PANTHER" id="PTHR48077">
    <property type="entry name" value="TRYPTOPHAN SYNTHASE-RELATED"/>
    <property type="match status" value="1"/>
</dbReference>
<organism evidence="11">
    <name type="scientific">marine sediment metagenome</name>
    <dbReference type="NCBI Taxonomy" id="412755"/>
    <lineage>
        <taxon>unclassified sequences</taxon>
        <taxon>metagenomes</taxon>
        <taxon>ecological metagenomes</taxon>
    </lineage>
</organism>
<dbReference type="PANTHER" id="PTHR48077:SF3">
    <property type="entry name" value="TRYPTOPHAN SYNTHASE"/>
    <property type="match status" value="1"/>
</dbReference>
<dbReference type="AlphaFoldDB" id="X1MYY0"/>